<accession>A0A371GTH1</accession>
<gene>
    <name evidence="2" type="ORF">CR513_23938</name>
</gene>
<keyword evidence="3" id="KW-1185">Reference proteome</keyword>
<reference evidence="2" key="1">
    <citation type="submission" date="2018-05" db="EMBL/GenBank/DDBJ databases">
        <title>Draft genome of Mucuna pruriens seed.</title>
        <authorList>
            <person name="Nnadi N.E."/>
            <person name="Vos R."/>
            <person name="Hasami M.H."/>
            <person name="Devisetty U.K."/>
            <person name="Aguiy J.C."/>
        </authorList>
    </citation>
    <scope>NUCLEOTIDE SEQUENCE [LARGE SCALE GENOMIC DNA]</scope>
    <source>
        <strain evidence="2">JCA_2017</strain>
    </source>
</reference>
<dbReference type="AlphaFoldDB" id="A0A371GTH1"/>
<feature type="region of interest" description="Disordered" evidence="1">
    <location>
        <begin position="1"/>
        <end position="26"/>
    </location>
</feature>
<comment type="caution">
    <text evidence="2">The sequence shown here is derived from an EMBL/GenBank/DDBJ whole genome shotgun (WGS) entry which is preliminary data.</text>
</comment>
<protein>
    <submittedName>
        <fullName evidence="2">Uncharacterized protein</fullName>
    </submittedName>
</protein>
<evidence type="ECO:0000313" key="2">
    <source>
        <dbReference type="EMBL" id="RDX93766.1"/>
    </source>
</evidence>
<sequence>MRRDKSSKKGSGPSHGGKEISTIITHSAPNASNIKCFKCLGKGELENETSSEEHSSTSEAEAYSGDSYHVGELLMVRCLVLGNLCSMIIDGGSSVNVGSLRLVKKLAFLISTHPRPYKLQWLSEKGELLVDRLRWSLP</sequence>
<evidence type="ECO:0000256" key="1">
    <source>
        <dbReference type="SAM" id="MobiDB-lite"/>
    </source>
</evidence>
<dbReference type="EMBL" id="QJKJ01004534">
    <property type="protein sequence ID" value="RDX93766.1"/>
    <property type="molecule type" value="Genomic_DNA"/>
</dbReference>
<dbReference type="PANTHER" id="PTHR35046">
    <property type="entry name" value="ZINC KNUCKLE (CCHC-TYPE) FAMILY PROTEIN"/>
    <property type="match status" value="1"/>
</dbReference>
<dbReference type="OrthoDB" id="1747743at2759"/>
<feature type="non-terminal residue" evidence="2">
    <location>
        <position position="1"/>
    </location>
</feature>
<evidence type="ECO:0000313" key="3">
    <source>
        <dbReference type="Proteomes" id="UP000257109"/>
    </source>
</evidence>
<dbReference type="Proteomes" id="UP000257109">
    <property type="component" value="Unassembled WGS sequence"/>
</dbReference>
<proteinExistence type="predicted"/>
<dbReference type="PANTHER" id="PTHR35046:SF9">
    <property type="entry name" value="RNA-DIRECTED DNA POLYMERASE"/>
    <property type="match status" value="1"/>
</dbReference>
<name>A0A371GTH1_MUCPR</name>
<organism evidence="2 3">
    <name type="scientific">Mucuna pruriens</name>
    <name type="common">Velvet bean</name>
    <name type="synonym">Dolichos pruriens</name>
    <dbReference type="NCBI Taxonomy" id="157652"/>
    <lineage>
        <taxon>Eukaryota</taxon>
        <taxon>Viridiplantae</taxon>
        <taxon>Streptophyta</taxon>
        <taxon>Embryophyta</taxon>
        <taxon>Tracheophyta</taxon>
        <taxon>Spermatophyta</taxon>
        <taxon>Magnoliopsida</taxon>
        <taxon>eudicotyledons</taxon>
        <taxon>Gunneridae</taxon>
        <taxon>Pentapetalae</taxon>
        <taxon>rosids</taxon>
        <taxon>fabids</taxon>
        <taxon>Fabales</taxon>
        <taxon>Fabaceae</taxon>
        <taxon>Papilionoideae</taxon>
        <taxon>50 kb inversion clade</taxon>
        <taxon>NPAAA clade</taxon>
        <taxon>indigoferoid/millettioid clade</taxon>
        <taxon>Phaseoleae</taxon>
        <taxon>Mucuna</taxon>
    </lineage>
</organism>